<dbReference type="Pfam" id="PF18910">
    <property type="entry name" value="DUF5665"/>
    <property type="match status" value="1"/>
</dbReference>
<dbReference type="STRING" id="1173584.SAMN05444851_0050"/>
<feature type="transmembrane region" description="Helical" evidence="1">
    <location>
        <begin position="61"/>
        <end position="83"/>
    </location>
</feature>
<dbReference type="EMBL" id="FOJB01000001">
    <property type="protein sequence ID" value="SEV87956.1"/>
    <property type="molecule type" value="Genomic_DNA"/>
</dbReference>
<dbReference type="Proteomes" id="UP000199650">
    <property type="component" value="Unassembled WGS sequence"/>
</dbReference>
<organism evidence="2 3">
    <name type="scientific">Aliiroseovarius sediminilitoris</name>
    <dbReference type="NCBI Taxonomy" id="1173584"/>
    <lineage>
        <taxon>Bacteria</taxon>
        <taxon>Pseudomonadati</taxon>
        <taxon>Pseudomonadota</taxon>
        <taxon>Alphaproteobacteria</taxon>
        <taxon>Rhodobacterales</taxon>
        <taxon>Paracoccaceae</taxon>
        <taxon>Aliiroseovarius</taxon>
    </lineage>
</organism>
<evidence type="ECO:0000313" key="2">
    <source>
        <dbReference type="EMBL" id="SEV87956.1"/>
    </source>
</evidence>
<evidence type="ECO:0000256" key="1">
    <source>
        <dbReference type="SAM" id="Phobius"/>
    </source>
</evidence>
<protein>
    <submittedName>
        <fullName evidence="2">Uncharacterized protein</fullName>
    </submittedName>
</protein>
<dbReference type="InterPro" id="IPR043723">
    <property type="entry name" value="DUF5665"/>
</dbReference>
<keyword evidence="1" id="KW-1133">Transmembrane helix</keyword>
<name>A0A1I0MJF5_9RHOB</name>
<keyword evidence="3" id="KW-1185">Reference proteome</keyword>
<evidence type="ECO:0000313" key="3">
    <source>
        <dbReference type="Proteomes" id="UP000199650"/>
    </source>
</evidence>
<dbReference type="AlphaFoldDB" id="A0A1I0MJF5"/>
<dbReference type="RefSeq" id="WP_245744606.1">
    <property type="nucleotide sequence ID" value="NZ_FOJB01000001.1"/>
</dbReference>
<keyword evidence="1" id="KW-0472">Membrane</keyword>
<gene>
    <name evidence="2" type="ORF">SAMN05444851_0050</name>
</gene>
<reference evidence="2 3" key="1">
    <citation type="submission" date="2016-10" db="EMBL/GenBank/DDBJ databases">
        <authorList>
            <person name="de Groot N.N."/>
        </authorList>
    </citation>
    <scope>NUCLEOTIDE SEQUENCE [LARGE SCALE GENOMIC DNA]</scope>
    <source>
        <strain evidence="2 3">DSM 29439</strain>
    </source>
</reference>
<sequence>MVNKPEDTRANVRSKLAEREKALSFEVRALRAEVERMNNHRFIKLHDSLWKLGLFQLYRGLAFGLGSVLGASLLVSILLYVLASIDFIPVLGDWAQQIIDEMKK</sequence>
<accession>A0A1I0MJF5</accession>
<keyword evidence="1" id="KW-0812">Transmembrane</keyword>
<proteinExistence type="predicted"/>